<proteinExistence type="predicted"/>
<dbReference type="Pfam" id="PF20597">
    <property type="entry name" value="pAdhesive_15"/>
    <property type="match status" value="1"/>
</dbReference>
<keyword evidence="2" id="KW-0472">Membrane</keyword>
<evidence type="ECO:0000313" key="5">
    <source>
        <dbReference type="Proteomes" id="UP001501758"/>
    </source>
</evidence>
<evidence type="ECO:0000313" key="4">
    <source>
        <dbReference type="EMBL" id="GAA0731206.1"/>
    </source>
</evidence>
<gene>
    <name evidence="4" type="ORF">GCM10009430_43140</name>
</gene>
<keyword evidence="2" id="KW-0812">Transmembrane</keyword>
<evidence type="ECO:0000259" key="3">
    <source>
        <dbReference type="Pfam" id="PF20597"/>
    </source>
</evidence>
<dbReference type="NCBIfam" id="TIGR04215">
    <property type="entry name" value="choice_anch_A"/>
    <property type="match status" value="1"/>
</dbReference>
<keyword evidence="5" id="KW-1185">Reference proteome</keyword>
<protein>
    <recommendedName>
        <fullName evidence="3">Choice-of-anchor A domain-containing protein</fullName>
    </recommendedName>
</protein>
<accession>A0ABN1J7R0</accession>
<evidence type="ECO:0000256" key="2">
    <source>
        <dbReference type="SAM" id="Phobius"/>
    </source>
</evidence>
<reference evidence="4 5" key="1">
    <citation type="journal article" date="2019" name="Int. J. Syst. Evol. Microbiol.">
        <title>The Global Catalogue of Microorganisms (GCM) 10K type strain sequencing project: providing services to taxonomists for standard genome sequencing and annotation.</title>
        <authorList>
            <consortium name="The Broad Institute Genomics Platform"/>
            <consortium name="The Broad Institute Genome Sequencing Center for Infectious Disease"/>
            <person name="Wu L."/>
            <person name="Ma J."/>
        </authorList>
    </citation>
    <scope>NUCLEOTIDE SEQUENCE [LARGE SCALE GENOMIC DNA]</scope>
    <source>
        <strain evidence="4 5">JCM 15974</strain>
    </source>
</reference>
<name>A0ABN1J7R0_9FLAO</name>
<keyword evidence="1" id="KW-0732">Signal</keyword>
<dbReference type="NCBIfam" id="TIGR04183">
    <property type="entry name" value="Por_Secre_tail"/>
    <property type="match status" value="1"/>
</dbReference>
<dbReference type="InterPro" id="IPR026444">
    <property type="entry name" value="Secre_tail"/>
</dbReference>
<evidence type="ECO:0000256" key="1">
    <source>
        <dbReference type="ARBA" id="ARBA00022729"/>
    </source>
</evidence>
<dbReference type="EMBL" id="BAAAGE010000005">
    <property type="protein sequence ID" value="GAA0731206.1"/>
    <property type="molecule type" value="Genomic_DNA"/>
</dbReference>
<dbReference type="RefSeq" id="WP_343914321.1">
    <property type="nucleotide sequence ID" value="NZ_BAAAGE010000005.1"/>
</dbReference>
<sequence>MSIFTKKLNSLSQKISATNVGAIIFSLTMIVIFMMTTGFNSVLDKNNSASATVCSNPLGEALGYNAFVRYNATLKGGDTEGPIALGGNLTMDGIITVAAQTAGTNFFNGDDQASSLVVNGRIIYTSGEGIHLNQGYVKVGDLNGSSVFDLDRNNASVNTRVTSGDYDAKPRVQVQRKQVENSVNNGDLIDFEAAFRAFETRSLDYSLLIPNLTVSNVNKISLVPNTVNVLNLTGAQLQSLPYLTFENAPNQDTPLIINVDAPGDFEWNILNIAGIGDPQGSFIIWNFYNNDSITLKGGSTIIGSLFAPKSDVTKDSSGNINGQVIAANYYHIQGELHQHVFDACEDSDVCQLTVDAGEDSEFCGEGEVTLTARVNGASECVDCTGTYGVSNTNSCRRDQDYVMWLTDGNNPRWFSNIDLEWNELADGTATLTGTIFDHTLTQTTYEVNAIFSGRTSITPENSPKGHVCYDENENGWIYYTGLTGTVTSTDGSWSVDLSRRGPAFQLGNGANQTEEQEGKYGACGWFDTTDGQYNKGDFNFNLGDCITTTNTEVSYLWSTGETTPSITVNQGGTYTVTVKDCENCEASDSVEVIINEAPTVNAGDDQEICLGDELILTAVTDNNESCESCIEYGVLDTDHCRRDQNYVLWLDGNRYFSNVDLEWNELADGTATLKGTVFDYTVTQSNYEVDVIFTGKTSTAPANSPKSHVCNDENESAWEYYTEFTGTITSEDGSWSTSLTRRGPAFQMGNGANQTEAELGKFGACGWFDTDDNEYPVGDFNFNFGDCISSETSNTTFLWSTGETTASITVSPEEDTTYSVTVTNCNGCTATDEVVVTVKSAVVDAGDDQNVCLGEEVTLTATGEGTFVWSTGETTESITVSPTETTTYTVTATSGSCEATDSVTVVVNDPVIVDAGEDQEICLGEEVTLTAQATGIDNCGDCIEYGIKDTDYCRGRHHQFVVFINDNGTRLWFRNVDLVWSENAVDGTATLKGEVFEYNSTNTAFMVDATFTGFTDTPPAGSPKASSCQTEDATGWVYYTGISGTVTQIGGDLSYDISRRGEAFQVGNGANVFEYTPAVYGGSGWFNLEGNPDSFGDFNINLGDCISQGQGQVQYLWSTGETTQSITVSPEEDTTYSVTVTGCTECVGEDEVTVIVDNATADAGDDQDICVGETATLAVVGEGAVLWSTGETTASIEVSPNATTTYTVTVTNGECSATDEVVVTVGSATADAGDDQDICIGETATLAVVGEGAVLWSTGETTTSIEVSPDTTTEYTVTVTNGECSATDEVVVTVGSATADAGDDQVICVGETATLTVVGEGTVLWSTGETTASIEVSPDTTTEYSVIVTNGNCSATDEVIVTVNSATVDAGEDQTITVGETVILTAVGDGTILWSTGETTAGIEVSPEETTTYTVTVTNNGCTATDEVTVFVEGCSLVADAGEDQEVCLGEEVVLSVEGEGDILWSTGETTRTITVSPTNTTTYSVIVTDGACESMDEVVVGVTILEVSAGRDRFLCEDFGEEATLTASIGDSYLWSNGATTRTIVVSPPVTTNYTVTVTVGDCSDSDEVTVFVSNCDESIIETKLYPTVLHSGEDMTIDIMSKKEQNVRVTFYSMNGSRMTPAKESVITNGKNSLVFNMTQSMESGVYVVKIHKEEGVEYKKFIIK</sequence>
<organism evidence="4 5">
    <name type="scientific">Aquimarina litoralis</name>
    <dbReference type="NCBI Taxonomy" id="584605"/>
    <lineage>
        <taxon>Bacteria</taxon>
        <taxon>Pseudomonadati</taxon>
        <taxon>Bacteroidota</taxon>
        <taxon>Flavobacteriia</taxon>
        <taxon>Flavobacteriales</taxon>
        <taxon>Flavobacteriaceae</taxon>
        <taxon>Aquimarina</taxon>
    </lineage>
</organism>
<feature type="transmembrane region" description="Helical" evidence="2">
    <location>
        <begin position="20"/>
        <end position="39"/>
    </location>
</feature>
<dbReference type="Proteomes" id="UP001501758">
    <property type="component" value="Unassembled WGS sequence"/>
</dbReference>
<comment type="caution">
    <text evidence="4">The sequence shown here is derived from an EMBL/GenBank/DDBJ whole genome shotgun (WGS) entry which is preliminary data.</text>
</comment>
<feature type="domain" description="Choice-of-anchor A" evidence="3">
    <location>
        <begin position="57"/>
        <end position="337"/>
    </location>
</feature>
<dbReference type="InterPro" id="IPR026588">
    <property type="entry name" value="Choice_anch_A"/>
</dbReference>
<keyword evidence="2" id="KW-1133">Transmembrane helix</keyword>